<proteinExistence type="predicted"/>
<dbReference type="HOGENOM" id="CLU_100471_0_0_2"/>
<reference evidence="3 4" key="1">
    <citation type="submission" date="2014-01" db="EMBL/GenBank/DDBJ databases">
        <authorList>
            <consortium name="DOE Joint Genome Institute"/>
            <person name="Anderson I."/>
            <person name="Huntemann M."/>
            <person name="Han J."/>
            <person name="Chen A."/>
            <person name="Kyrpides N."/>
            <person name="Mavromatis K."/>
            <person name="Markowitz V."/>
            <person name="Palaniappan K."/>
            <person name="Ivanova N."/>
            <person name="Schaumberg A."/>
            <person name="Pati A."/>
            <person name="Liolios K."/>
            <person name="Nordberg H.P."/>
            <person name="Cantor M.N."/>
            <person name="Hua S.X."/>
            <person name="Woyke T."/>
        </authorList>
    </citation>
    <scope>NUCLEOTIDE SEQUENCE [LARGE SCALE GENOMIC DNA]</scope>
    <source>
        <strain evidence="3 4">XH-48</strain>
    </source>
</reference>
<feature type="transmembrane region" description="Helical" evidence="1">
    <location>
        <begin position="129"/>
        <end position="150"/>
    </location>
</feature>
<evidence type="ECO:0000256" key="1">
    <source>
        <dbReference type="SAM" id="Phobius"/>
    </source>
</evidence>
<dbReference type="Pfam" id="PF25933">
    <property type="entry name" value="DUF7978"/>
    <property type="match status" value="1"/>
</dbReference>
<dbReference type="KEGG" id="hlr:HALLA_06220"/>
<dbReference type="InterPro" id="IPR058284">
    <property type="entry name" value="DUF7978"/>
</dbReference>
<gene>
    <name evidence="3" type="ORF">HALLA_06220</name>
</gene>
<dbReference type="EMBL" id="CP007055">
    <property type="protein sequence ID" value="AHF98501.1"/>
    <property type="molecule type" value="Genomic_DNA"/>
</dbReference>
<feature type="transmembrane region" description="Helical" evidence="1">
    <location>
        <begin position="95"/>
        <end position="117"/>
    </location>
</feature>
<evidence type="ECO:0000313" key="3">
    <source>
        <dbReference type="EMBL" id="AHF98501.1"/>
    </source>
</evidence>
<evidence type="ECO:0000313" key="4">
    <source>
        <dbReference type="Proteomes" id="UP000019024"/>
    </source>
</evidence>
<sequence>MTTRTNGPLESVPVVQGGIYGAITFVVSYLVSMVLLQADLEFNSDGIAELVSENAFEAAGMLFFNSHFVDLEVNVIGLDTTTTMFAQAETGIPQALYHVVPALLLVVAGYLVGRRVLGAGASLEDGVKAGATVVVGYLPLAATGAFVFAVNGSFGSAQPETATAILLAGAIFPLVFGSIGGIIASK</sequence>
<keyword evidence="1" id="KW-0472">Membrane</keyword>
<dbReference type="RefSeq" id="WP_049951712.1">
    <property type="nucleotide sequence ID" value="NZ_CP007055.1"/>
</dbReference>
<accession>W0JMG7</accession>
<feature type="transmembrane region" description="Helical" evidence="1">
    <location>
        <begin position="12"/>
        <end position="36"/>
    </location>
</feature>
<dbReference type="GeneID" id="25144090"/>
<keyword evidence="1" id="KW-0812">Transmembrane</keyword>
<dbReference type="AlphaFoldDB" id="W0JMG7"/>
<feature type="transmembrane region" description="Helical" evidence="1">
    <location>
        <begin position="162"/>
        <end position="184"/>
    </location>
</feature>
<dbReference type="OrthoDB" id="270777at2157"/>
<feature type="domain" description="DUF7978" evidence="2">
    <location>
        <begin position="4"/>
        <end position="185"/>
    </location>
</feature>
<dbReference type="Proteomes" id="UP000019024">
    <property type="component" value="Chromosome"/>
</dbReference>
<organism evidence="3 4">
    <name type="scientific">Halostagnicola larsenii XH-48</name>
    <dbReference type="NCBI Taxonomy" id="797299"/>
    <lineage>
        <taxon>Archaea</taxon>
        <taxon>Methanobacteriati</taxon>
        <taxon>Methanobacteriota</taxon>
        <taxon>Stenosarchaea group</taxon>
        <taxon>Halobacteria</taxon>
        <taxon>Halobacteriales</taxon>
        <taxon>Natrialbaceae</taxon>
        <taxon>Halostagnicola</taxon>
    </lineage>
</organism>
<protein>
    <submittedName>
        <fullName evidence="3">Transporter</fullName>
    </submittedName>
</protein>
<dbReference type="eggNOG" id="arCOG06413">
    <property type="taxonomic scope" value="Archaea"/>
</dbReference>
<keyword evidence="4" id="KW-1185">Reference proteome</keyword>
<name>W0JMG7_9EURY</name>
<keyword evidence="1" id="KW-1133">Transmembrane helix</keyword>
<evidence type="ECO:0000259" key="2">
    <source>
        <dbReference type="Pfam" id="PF25933"/>
    </source>
</evidence>
<dbReference type="STRING" id="797299.HALLA_06220"/>